<keyword evidence="1" id="KW-0677">Repeat</keyword>
<gene>
    <name evidence="3" type="ORF">H6P81_016488</name>
</gene>
<feature type="repeat" description="PPR" evidence="2">
    <location>
        <begin position="169"/>
        <end position="199"/>
    </location>
</feature>
<dbReference type="Pfam" id="PF13041">
    <property type="entry name" value="PPR_2"/>
    <property type="match status" value="2"/>
</dbReference>
<dbReference type="Pfam" id="PF01535">
    <property type="entry name" value="PPR"/>
    <property type="match status" value="2"/>
</dbReference>
<dbReference type="PANTHER" id="PTHR47926:SF401">
    <property type="entry name" value="PENTATRICOPEPTIDE REPEAT-CONTAINING PROTEIN"/>
    <property type="match status" value="1"/>
</dbReference>
<protein>
    <recommendedName>
        <fullName evidence="5">Pentatricopeptide repeat-containing protein</fullName>
    </recommendedName>
</protein>
<dbReference type="Pfam" id="PF20431">
    <property type="entry name" value="E_motif"/>
    <property type="match status" value="1"/>
</dbReference>
<dbReference type="AlphaFoldDB" id="A0AAV7E8K0"/>
<dbReference type="InterPro" id="IPR046960">
    <property type="entry name" value="PPR_At4g14850-like_plant"/>
</dbReference>
<evidence type="ECO:0000313" key="4">
    <source>
        <dbReference type="Proteomes" id="UP000825729"/>
    </source>
</evidence>
<dbReference type="GO" id="GO:0003723">
    <property type="term" value="F:RNA binding"/>
    <property type="evidence" value="ECO:0007669"/>
    <property type="project" value="InterPro"/>
</dbReference>
<dbReference type="InterPro" id="IPR011990">
    <property type="entry name" value="TPR-like_helical_dom_sf"/>
</dbReference>
<accession>A0AAV7E8K0</accession>
<evidence type="ECO:0000256" key="1">
    <source>
        <dbReference type="ARBA" id="ARBA00022737"/>
    </source>
</evidence>
<dbReference type="NCBIfam" id="TIGR00756">
    <property type="entry name" value="PPR"/>
    <property type="match status" value="2"/>
</dbReference>
<comment type="caution">
    <text evidence="3">The sequence shown here is derived from an EMBL/GenBank/DDBJ whole genome shotgun (WGS) entry which is preliminary data.</text>
</comment>
<feature type="repeat" description="PPR" evidence="2">
    <location>
        <begin position="274"/>
        <end position="308"/>
    </location>
</feature>
<dbReference type="GO" id="GO:0009451">
    <property type="term" value="P:RNA modification"/>
    <property type="evidence" value="ECO:0007669"/>
    <property type="project" value="InterPro"/>
</dbReference>
<evidence type="ECO:0000256" key="2">
    <source>
        <dbReference type="PROSITE-ProRule" id="PRU00708"/>
    </source>
</evidence>
<dbReference type="InterPro" id="IPR002885">
    <property type="entry name" value="PPR_rpt"/>
</dbReference>
<proteinExistence type="predicted"/>
<dbReference type="FunFam" id="1.25.40.10:FF:000090">
    <property type="entry name" value="Pentatricopeptide repeat-containing protein, chloroplastic"/>
    <property type="match status" value="1"/>
</dbReference>
<dbReference type="PROSITE" id="PS51375">
    <property type="entry name" value="PPR"/>
    <property type="match status" value="2"/>
</dbReference>
<dbReference type="InterPro" id="IPR046848">
    <property type="entry name" value="E_motif"/>
</dbReference>
<keyword evidence="4" id="KW-1185">Reference proteome</keyword>
<reference evidence="3 4" key="1">
    <citation type="submission" date="2021-07" db="EMBL/GenBank/DDBJ databases">
        <title>The Aristolochia fimbriata genome: insights into angiosperm evolution, floral development and chemical biosynthesis.</title>
        <authorList>
            <person name="Jiao Y."/>
        </authorList>
    </citation>
    <scope>NUCLEOTIDE SEQUENCE [LARGE SCALE GENOMIC DNA]</scope>
    <source>
        <strain evidence="3">IBCAS-2021</strain>
        <tissue evidence="3">Leaf</tissue>
    </source>
</reference>
<sequence>MQPTRFISKGSQSLFSLIHDCKSIKQLKQIHAQIIATANPPDPTFFISRLLFACATTGGAAGTLSYASAIFQQIHDPTLFVYNCIIRIHSIDPRTSNKCLSLYKRMLRCGIRPDRLTFPFLLKGCVRSADLVAGRGLHCHVLKLGFHPDVYVQNVVIGVYAGTMNGKKNVITWNSIITGFVQGGRPKEALEIFHEMQNIASGGVSPDGITLATVLSACATLGALDQGKWVHRYLRRRGLEFDVVIGTALVDMYGKCGCVDQATEAFQEIMPKKDVLAWTAMINVFSDHGLAGEAIELFKEMVMCGIKPNPVTFVPVLSACAHAGLVQQGWEFFNLMRSDQFCNNIAPQAEHYACMVDLLARAGLFQAATDLIRDMEVEPDVYVWGALLGGCRMHGNVGLGEKVALHLINLEPHNHVFYVALADIYGKACRFVDGKRVRALMVERGIKKTFPGCSMIEIDGTVYEFSVQGSSQVVMSDIEDILDAVSFQMKSDSIDALLENGS</sequence>
<evidence type="ECO:0008006" key="5">
    <source>
        <dbReference type="Google" id="ProtNLM"/>
    </source>
</evidence>
<dbReference type="PANTHER" id="PTHR47926">
    <property type="entry name" value="PENTATRICOPEPTIDE REPEAT-CONTAINING PROTEIN"/>
    <property type="match status" value="1"/>
</dbReference>
<dbReference type="Gene3D" id="1.25.40.10">
    <property type="entry name" value="Tetratricopeptide repeat domain"/>
    <property type="match status" value="4"/>
</dbReference>
<organism evidence="3 4">
    <name type="scientific">Aristolochia fimbriata</name>
    <name type="common">White veined hardy Dutchman's pipe vine</name>
    <dbReference type="NCBI Taxonomy" id="158543"/>
    <lineage>
        <taxon>Eukaryota</taxon>
        <taxon>Viridiplantae</taxon>
        <taxon>Streptophyta</taxon>
        <taxon>Embryophyta</taxon>
        <taxon>Tracheophyta</taxon>
        <taxon>Spermatophyta</taxon>
        <taxon>Magnoliopsida</taxon>
        <taxon>Magnoliidae</taxon>
        <taxon>Piperales</taxon>
        <taxon>Aristolochiaceae</taxon>
        <taxon>Aristolochia</taxon>
    </lineage>
</organism>
<dbReference type="Proteomes" id="UP000825729">
    <property type="component" value="Unassembled WGS sequence"/>
</dbReference>
<dbReference type="EMBL" id="JAINDJ010000006">
    <property type="protein sequence ID" value="KAG9445148.1"/>
    <property type="molecule type" value="Genomic_DNA"/>
</dbReference>
<name>A0AAV7E8K0_ARIFI</name>
<evidence type="ECO:0000313" key="3">
    <source>
        <dbReference type="EMBL" id="KAG9445148.1"/>
    </source>
</evidence>